<reference evidence="1 2" key="1">
    <citation type="submission" date="2018-05" db="EMBL/GenBank/DDBJ databases">
        <title>Genomic Encyclopedia of Type Strains, Phase IV (KMG-IV): sequencing the most valuable type-strain genomes for metagenomic binning, comparative biology and taxonomic classification.</title>
        <authorList>
            <person name="Goeker M."/>
        </authorList>
    </citation>
    <scope>NUCLEOTIDE SEQUENCE [LARGE SCALE GENOMIC DNA]</scope>
    <source>
        <strain evidence="1 2">JC118</strain>
    </source>
</reference>
<name>A0A318KMY2_9FIRM</name>
<comment type="caution">
    <text evidence="1">The sequence shown here is derived from an EMBL/GenBank/DDBJ whole genome shotgun (WGS) entry which is preliminary data.</text>
</comment>
<proteinExistence type="predicted"/>
<dbReference type="RefSeq" id="WP_146211905.1">
    <property type="nucleotide sequence ID" value="NZ_CABKRQ010000003.1"/>
</dbReference>
<dbReference type="Proteomes" id="UP000247612">
    <property type="component" value="Unassembled WGS sequence"/>
</dbReference>
<protein>
    <submittedName>
        <fullName evidence="1">Uncharacterized protein</fullName>
    </submittedName>
</protein>
<accession>A0A318KMY2</accession>
<evidence type="ECO:0000313" key="2">
    <source>
        <dbReference type="Proteomes" id="UP000247612"/>
    </source>
</evidence>
<organism evidence="1 2">
    <name type="scientific">Dielma fastidiosa</name>
    <dbReference type="NCBI Taxonomy" id="1034346"/>
    <lineage>
        <taxon>Bacteria</taxon>
        <taxon>Bacillati</taxon>
        <taxon>Bacillota</taxon>
        <taxon>Erysipelotrichia</taxon>
        <taxon>Erysipelotrichales</taxon>
        <taxon>Erysipelotrichaceae</taxon>
        <taxon>Dielma</taxon>
    </lineage>
</organism>
<dbReference type="EMBL" id="QJKH01000006">
    <property type="protein sequence ID" value="PXX78950.1"/>
    <property type="molecule type" value="Genomic_DNA"/>
</dbReference>
<sequence length="135" mass="16228">MATIIDVMLSIKRERTILFYHKDTNQFDNYPISKTEMENLTDDALIPEYDYNNFRLPSYEEIGHKEIMRLYVKDCVEDKVMRTALFNILRRDDYVDAFLEKLQELALYDDFLTICGDIYNQIFEEWASKNDLHFS</sequence>
<dbReference type="OrthoDB" id="48384at2"/>
<keyword evidence="2" id="KW-1185">Reference proteome</keyword>
<gene>
    <name evidence="1" type="ORF">DES51_10667</name>
</gene>
<evidence type="ECO:0000313" key="1">
    <source>
        <dbReference type="EMBL" id="PXX78950.1"/>
    </source>
</evidence>
<dbReference type="AlphaFoldDB" id="A0A318KMY2"/>